<keyword evidence="5" id="KW-0812">Transmembrane</keyword>
<keyword evidence="4" id="KW-0560">Oxidoreductase</keyword>
<accession>A0A3E1R7B0</accession>
<organism evidence="7 8">
    <name type="scientific">Rhodoferax lacus</name>
    <dbReference type="NCBI Taxonomy" id="2184758"/>
    <lineage>
        <taxon>Bacteria</taxon>
        <taxon>Pseudomonadati</taxon>
        <taxon>Pseudomonadota</taxon>
        <taxon>Betaproteobacteria</taxon>
        <taxon>Burkholderiales</taxon>
        <taxon>Comamonadaceae</taxon>
        <taxon>Rhodoferax</taxon>
    </lineage>
</organism>
<dbReference type="Gene3D" id="3.50.50.60">
    <property type="entry name" value="FAD/NAD(P)-binding domain"/>
    <property type="match status" value="2"/>
</dbReference>
<dbReference type="GO" id="GO:0008202">
    <property type="term" value="P:steroid metabolic process"/>
    <property type="evidence" value="ECO:0007669"/>
    <property type="project" value="UniProtKB-ARBA"/>
</dbReference>
<dbReference type="PANTHER" id="PTHR43400">
    <property type="entry name" value="FUMARATE REDUCTASE"/>
    <property type="match status" value="1"/>
</dbReference>
<evidence type="ECO:0000313" key="7">
    <source>
        <dbReference type="EMBL" id="RFO95246.1"/>
    </source>
</evidence>
<keyword evidence="5" id="KW-0472">Membrane</keyword>
<name>A0A3E1R7B0_9BURK</name>
<gene>
    <name evidence="7" type="ORF">DIC66_19220</name>
</gene>
<evidence type="ECO:0000256" key="4">
    <source>
        <dbReference type="ARBA" id="ARBA00023002"/>
    </source>
</evidence>
<dbReference type="GO" id="GO:0016491">
    <property type="term" value="F:oxidoreductase activity"/>
    <property type="evidence" value="ECO:0007669"/>
    <property type="project" value="UniProtKB-KW"/>
</dbReference>
<dbReference type="SUPFAM" id="SSF51905">
    <property type="entry name" value="FAD/NAD(P)-binding domain"/>
    <property type="match status" value="1"/>
</dbReference>
<protein>
    <submittedName>
        <fullName evidence="7">3-ketosteroid dehydrogenase</fullName>
    </submittedName>
</protein>
<comment type="caution">
    <text evidence="7">The sequence shown here is derived from an EMBL/GenBank/DDBJ whole genome shotgun (WGS) entry which is preliminary data.</text>
</comment>
<dbReference type="PANTHER" id="PTHR43400:SF10">
    <property type="entry name" value="3-OXOSTEROID 1-DEHYDROGENASE"/>
    <property type="match status" value="1"/>
</dbReference>
<evidence type="ECO:0000259" key="6">
    <source>
        <dbReference type="Pfam" id="PF00890"/>
    </source>
</evidence>
<dbReference type="Proteomes" id="UP000260665">
    <property type="component" value="Unassembled WGS sequence"/>
</dbReference>
<feature type="domain" description="FAD-dependent oxidoreductase 2 FAD-binding" evidence="6">
    <location>
        <begin position="43"/>
        <end position="549"/>
    </location>
</feature>
<evidence type="ECO:0000256" key="1">
    <source>
        <dbReference type="ARBA" id="ARBA00001974"/>
    </source>
</evidence>
<evidence type="ECO:0000256" key="5">
    <source>
        <dbReference type="SAM" id="Phobius"/>
    </source>
</evidence>
<dbReference type="InterPro" id="IPR036188">
    <property type="entry name" value="FAD/NAD-bd_sf"/>
</dbReference>
<dbReference type="Pfam" id="PF00890">
    <property type="entry name" value="FAD_binding_2"/>
    <property type="match status" value="1"/>
</dbReference>
<keyword evidence="8" id="KW-1185">Reference proteome</keyword>
<reference evidence="7 8" key="1">
    <citation type="submission" date="2018-05" db="EMBL/GenBank/DDBJ databases">
        <title>Rhodoferax soyangensis sp.nov., isolated from an oligotrophic freshwater lake.</title>
        <authorList>
            <person name="Park M."/>
        </authorList>
    </citation>
    <scope>NUCLEOTIDE SEQUENCE [LARGE SCALE GENOMIC DNA]</scope>
    <source>
        <strain evidence="7 8">IMCC26218</strain>
    </source>
</reference>
<sequence>MPQQAPEPFRFCEAVYPSKAARMQTQLIDEDKEWGSEWTRVADVVVVGSGVAGLTAAVQAARAGSTVLVLERALLAGGTTAKSGGVLWIPNNRYMRARGLVDDRSDAIRYMAKSAYPTHYNAQHPSLGLPPEKLRLIETFYDMGHVAIDALVDDGVLALEEIFYPDYYADMPEDTAPVGRALKPLTWEGFRRGIDKLEGQILIDQLLAACEKLGVQFQTDSRVLQLLKDPQGEVIGAEVRAGRRTELMGARQGIVFATGGFLHNPKLALEYLRGPVMGGAACEGSTGDFIPMATALGASLGNMTHAWWSQLVLELALRNRSTLRDVYSPYGDSMLMVNRHGKRVMNEKATYNERGQVHFHWDAGAREYPNHLLFWLFDDALVNNPQPSRFQFPIPTPGETLDYVISAPTWAQLAAKVSVRLQQLSPHTGGVTLDNAFQVNLQATLERFNTMALAGNDLDFARGESPIEKAWAQAPRPGAASGAMHPLSDSGPYHCIILAAAALDTKGGPITDTQARVLDQNDEPIPGLFGAGNCVASPAGQAYWGAGGTIGVALTYGFIAGQQAAQRPRRMGAELQL</sequence>
<feature type="transmembrane region" description="Helical" evidence="5">
    <location>
        <begin position="542"/>
        <end position="561"/>
    </location>
</feature>
<dbReference type="InterPro" id="IPR050315">
    <property type="entry name" value="FAD-oxidoreductase_2"/>
</dbReference>
<dbReference type="InterPro" id="IPR027477">
    <property type="entry name" value="Succ_DH/fumarate_Rdtase_cat_sf"/>
</dbReference>
<evidence type="ECO:0000256" key="2">
    <source>
        <dbReference type="ARBA" id="ARBA00022630"/>
    </source>
</evidence>
<dbReference type="SUPFAM" id="SSF56425">
    <property type="entry name" value="Succinate dehydrogenase/fumarate reductase flavoprotein, catalytic domain"/>
    <property type="match status" value="1"/>
</dbReference>
<dbReference type="Gene3D" id="3.90.700.10">
    <property type="entry name" value="Succinate dehydrogenase/fumarate reductase flavoprotein, catalytic domain"/>
    <property type="match status" value="1"/>
</dbReference>
<evidence type="ECO:0000256" key="3">
    <source>
        <dbReference type="ARBA" id="ARBA00022827"/>
    </source>
</evidence>
<keyword evidence="2" id="KW-0285">Flavoprotein</keyword>
<dbReference type="InterPro" id="IPR003953">
    <property type="entry name" value="FAD-dep_OxRdtase_2_FAD-bd"/>
</dbReference>
<keyword evidence="3" id="KW-0274">FAD</keyword>
<dbReference type="EMBL" id="QFZK01000019">
    <property type="protein sequence ID" value="RFO95246.1"/>
    <property type="molecule type" value="Genomic_DNA"/>
</dbReference>
<dbReference type="AlphaFoldDB" id="A0A3E1R7B0"/>
<keyword evidence="5" id="KW-1133">Transmembrane helix</keyword>
<evidence type="ECO:0000313" key="8">
    <source>
        <dbReference type="Proteomes" id="UP000260665"/>
    </source>
</evidence>
<comment type="cofactor">
    <cofactor evidence="1">
        <name>FAD</name>
        <dbReference type="ChEBI" id="CHEBI:57692"/>
    </cofactor>
</comment>
<proteinExistence type="predicted"/>